<evidence type="ECO:0000313" key="2">
    <source>
        <dbReference type="Proteomes" id="UP001305606"/>
    </source>
</evidence>
<organism evidence="1 2">
    <name type="scientific">Streptomyces luomodiensis</name>
    <dbReference type="NCBI Taxonomy" id="3026192"/>
    <lineage>
        <taxon>Bacteria</taxon>
        <taxon>Bacillati</taxon>
        <taxon>Actinomycetota</taxon>
        <taxon>Actinomycetes</taxon>
        <taxon>Kitasatosporales</taxon>
        <taxon>Streptomycetaceae</taxon>
        <taxon>Streptomyces</taxon>
    </lineage>
</organism>
<gene>
    <name evidence="1" type="ORF">PS467_11970</name>
</gene>
<protein>
    <submittedName>
        <fullName evidence="1">Uncharacterized protein</fullName>
    </submittedName>
</protein>
<evidence type="ECO:0000313" key="1">
    <source>
        <dbReference type="EMBL" id="WNE95999.1"/>
    </source>
</evidence>
<keyword evidence="2" id="KW-1185">Reference proteome</keyword>
<proteinExistence type="predicted"/>
<sequence length="41" mass="4352">MIYGGIGTAYLAVLLAVVFGRTPQNNARALGLSVQVRGFRT</sequence>
<reference evidence="1 2" key="1">
    <citation type="submission" date="2023-02" db="EMBL/GenBank/DDBJ databases">
        <title>Streptomyces sp. SCA4-21 with antifungal activity against Fusarium oxysporum f. sp. cubense, Streptomyces sp. SCA2-17 with antifungal activity against Fusarium oxysporum f. sp. cubense.</title>
        <authorList>
            <person name="Qi D."/>
        </authorList>
    </citation>
    <scope>NUCLEOTIDE SEQUENCE [LARGE SCALE GENOMIC DNA]</scope>
    <source>
        <strain evidence="1 2">SCA4-21</strain>
    </source>
</reference>
<accession>A0ABY9UVT5</accession>
<dbReference type="EMBL" id="CP117522">
    <property type="protein sequence ID" value="WNE95999.1"/>
    <property type="molecule type" value="Genomic_DNA"/>
</dbReference>
<dbReference type="Proteomes" id="UP001305606">
    <property type="component" value="Chromosome"/>
</dbReference>
<name>A0ABY9UVT5_9ACTN</name>
<dbReference type="RefSeq" id="WP_311035255.1">
    <property type="nucleotide sequence ID" value="NZ_CP117522.1"/>
</dbReference>